<dbReference type="InterPro" id="IPR024983">
    <property type="entry name" value="CHAT_dom"/>
</dbReference>
<evidence type="ECO:0000313" key="4">
    <source>
        <dbReference type="Proteomes" id="UP000010367"/>
    </source>
</evidence>
<protein>
    <recommendedName>
        <fullName evidence="2">CHAT domain-containing protein</fullName>
    </recommendedName>
</protein>
<dbReference type="eggNOG" id="COG4995">
    <property type="taxonomic scope" value="Bacteria"/>
</dbReference>
<proteinExistence type="predicted"/>
<dbReference type="KEGG" id="oac:Oscil6304_2302"/>
<dbReference type="STRING" id="56110.Oscil6304_2302"/>
<feature type="repeat" description="TPR" evidence="1">
    <location>
        <begin position="88"/>
        <end position="121"/>
    </location>
</feature>
<dbReference type="InParanoid" id="K9TIT8"/>
<dbReference type="RefSeq" id="WP_015148576.1">
    <property type="nucleotide sequence ID" value="NC_019693.1"/>
</dbReference>
<reference evidence="3 4" key="1">
    <citation type="submission" date="2012-06" db="EMBL/GenBank/DDBJ databases">
        <title>Finished chromosome of genome of Oscillatoria acuminata PCC 6304.</title>
        <authorList>
            <consortium name="US DOE Joint Genome Institute"/>
            <person name="Gugger M."/>
            <person name="Coursin T."/>
            <person name="Rippka R."/>
            <person name="Tandeau De Marsac N."/>
            <person name="Huntemann M."/>
            <person name="Wei C.-L."/>
            <person name="Han J."/>
            <person name="Detter J.C."/>
            <person name="Han C."/>
            <person name="Tapia R."/>
            <person name="Davenport K."/>
            <person name="Daligault H."/>
            <person name="Erkkila T."/>
            <person name="Gu W."/>
            <person name="Munk A.C.C."/>
            <person name="Teshima H."/>
            <person name="Xu Y."/>
            <person name="Chain P."/>
            <person name="Chen A."/>
            <person name="Krypides N."/>
            <person name="Mavromatis K."/>
            <person name="Markowitz V."/>
            <person name="Szeto E."/>
            <person name="Ivanova N."/>
            <person name="Mikhailova N."/>
            <person name="Ovchinnikova G."/>
            <person name="Pagani I."/>
            <person name="Pati A."/>
            <person name="Goodwin L."/>
            <person name="Peters L."/>
            <person name="Pitluck S."/>
            <person name="Woyke T."/>
            <person name="Kerfeld C."/>
        </authorList>
    </citation>
    <scope>NUCLEOTIDE SEQUENCE [LARGE SCALE GENOMIC DNA]</scope>
    <source>
        <strain evidence="3 4">PCC 6304</strain>
    </source>
</reference>
<dbReference type="AlphaFoldDB" id="K9TIT8"/>
<evidence type="ECO:0000313" key="3">
    <source>
        <dbReference type="EMBL" id="AFY81934.1"/>
    </source>
</evidence>
<sequence length="753" mass="85323">MVFHHKTLKLLILTGLVMGGIYAIAPIQSKLLISEAIAQTVQEEQQEADRLFELGKEQYQRHQFGNALEPWRRALEIYQAIGDQNGESRTLMGLGNIYNSLGQYPRAEQFYQQCLQIARDFGDRTLEAQGLNALGKVEHNRGQYNRSEQLYQESLAIFTEIGDKSGIANALIGLGTIYHRRWVQYDRAEEFYQQALTLAREIGDRPTEAQSLHSIGSLYNSQEDYERAVEFYEPAAIIRWELEDREGLGNTLHHLGLAYYRLEQYEQAEEYLFATIEVREELYPSLTDDQKLSLFEQQLYTYDRLQKALIAQNKTDKALEISERGRARAFVELLAQKNTEPLEENRLLVPPPTLEEIRQIAASQNATIVQYSRIRGDFSRRSPTFLENLELYIWVIKPTGEITFHRTDLQDLWQEQDTLLAKIVANARCFDNWVCRQNITTAQRSDVSEVYSQPISEFNQQAARGQTVAHSPRGNEEELHQLYQLLIEPIADLLPSDPNERVIFIPQDSLFLVPFPALPDANGNYLIEKHTILTAASIQVLDLTRRQRQRIPQTQSDILIVGNPTMPMRGERRLSPLLGAETEAQAIAQLLNTTPLIGAEATKARVIEKMQTSRIIHLATHGSFDPERGIGSWLALAPSESDDGFLTAEEILDLELSAELVVLSACDTGRGKITGDGVIGLSRSFISAGVPSILVSLWKVDDKVTAYLMGEFYQNWQKGSNKAQALREAMLTTMQEYPGVENWAAFTLIGEAE</sequence>
<dbReference type="Pfam" id="PF13424">
    <property type="entry name" value="TPR_12"/>
    <property type="match status" value="3"/>
</dbReference>
<dbReference type="Proteomes" id="UP000010367">
    <property type="component" value="Chromosome"/>
</dbReference>
<gene>
    <name evidence="3" type="ORF">Oscil6304_2302</name>
</gene>
<dbReference type="PANTHER" id="PTHR10098">
    <property type="entry name" value="RAPSYN-RELATED"/>
    <property type="match status" value="1"/>
</dbReference>
<dbReference type="InterPro" id="IPR011990">
    <property type="entry name" value="TPR-like_helical_dom_sf"/>
</dbReference>
<dbReference type="SMART" id="SM00028">
    <property type="entry name" value="TPR"/>
    <property type="match status" value="6"/>
</dbReference>
<dbReference type="OrthoDB" id="443153at2"/>
<feature type="repeat" description="TPR" evidence="1">
    <location>
        <begin position="209"/>
        <end position="242"/>
    </location>
</feature>
<dbReference type="eggNOG" id="COG0457">
    <property type="taxonomic scope" value="Bacteria"/>
</dbReference>
<keyword evidence="4" id="KW-1185">Reference proteome</keyword>
<dbReference type="PATRIC" id="fig|56110.3.peg.2736"/>
<dbReference type="PANTHER" id="PTHR10098:SF108">
    <property type="entry name" value="TETRATRICOPEPTIDE REPEAT PROTEIN 28"/>
    <property type="match status" value="1"/>
</dbReference>
<keyword evidence="1" id="KW-0802">TPR repeat</keyword>
<dbReference type="InterPro" id="IPR019734">
    <property type="entry name" value="TPR_rpt"/>
</dbReference>
<accession>K9TIT8</accession>
<evidence type="ECO:0000256" key="1">
    <source>
        <dbReference type="PROSITE-ProRule" id="PRU00339"/>
    </source>
</evidence>
<organism evidence="3 4">
    <name type="scientific">Oscillatoria acuminata PCC 6304</name>
    <dbReference type="NCBI Taxonomy" id="56110"/>
    <lineage>
        <taxon>Bacteria</taxon>
        <taxon>Bacillati</taxon>
        <taxon>Cyanobacteriota</taxon>
        <taxon>Cyanophyceae</taxon>
        <taxon>Oscillatoriophycideae</taxon>
        <taxon>Oscillatoriales</taxon>
        <taxon>Oscillatoriaceae</taxon>
        <taxon>Oscillatoria</taxon>
    </lineage>
</organism>
<dbReference type="Gene3D" id="1.25.40.10">
    <property type="entry name" value="Tetratricopeptide repeat domain"/>
    <property type="match status" value="2"/>
</dbReference>
<evidence type="ECO:0000259" key="2">
    <source>
        <dbReference type="Pfam" id="PF12770"/>
    </source>
</evidence>
<dbReference type="EMBL" id="CP003607">
    <property type="protein sequence ID" value="AFY81934.1"/>
    <property type="molecule type" value="Genomic_DNA"/>
</dbReference>
<dbReference type="PROSITE" id="PS50005">
    <property type="entry name" value="TPR"/>
    <property type="match status" value="3"/>
</dbReference>
<feature type="repeat" description="TPR" evidence="1">
    <location>
        <begin position="249"/>
        <end position="282"/>
    </location>
</feature>
<name>K9TIT8_9CYAN</name>
<feature type="domain" description="CHAT" evidence="2">
    <location>
        <begin position="477"/>
        <end position="751"/>
    </location>
</feature>
<dbReference type="Pfam" id="PF12770">
    <property type="entry name" value="CHAT"/>
    <property type="match status" value="1"/>
</dbReference>
<dbReference type="HOGENOM" id="CLU_002404_0_1_3"/>
<dbReference type="SUPFAM" id="SSF48452">
    <property type="entry name" value="TPR-like"/>
    <property type="match status" value="1"/>
</dbReference>